<organism evidence="4 5">
    <name type="scientific">Flaviflexus salsibiostraticola</name>
    <dbReference type="NCBI Taxonomy" id="1282737"/>
    <lineage>
        <taxon>Bacteria</taxon>
        <taxon>Bacillati</taxon>
        <taxon>Actinomycetota</taxon>
        <taxon>Actinomycetes</taxon>
        <taxon>Actinomycetales</taxon>
        <taxon>Actinomycetaceae</taxon>
        <taxon>Flaviflexus</taxon>
    </lineage>
</organism>
<evidence type="ECO:0000256" key="1">
    <source>
        <dbReference type="SAM" id="Coils"/>
    </source>
</evidence>
<reference evidence="4 5" key="1">
    <citation type="submission" date="2018-12" db="EMBL/GenBank/DDBJ databases">
        <title>Complete genome sequence of Flaviflexus salsibiostraticola KCTC 33148.</title>
        <authorList>
            <person name="Bae J.-W."/>
        </authorList>
    </citation>
    <scope>NUCLEOTIDE SEQUENCE [LARGE SCALE GENOMIC DNA]</scope>
    <source>
        <strain evidence="4 5">KCTC 33148</strain>
    </source>
</reference>
<feature type="region of interest" description="Disordered" evidence="2">
    <location>
        <begin position="1"/>
        <end position="31"/>
    </location>
</feature>
<sequence length="115" mass="12042">MSSTPSPGSSTTSKQRRRDWPPMSEAPKRSAADIEADLQRTRQELTDVVNELSTRLDPKANAAAAAEEAKAKANEFLAKAKAVPTDASEGDSTAIGILAAAAATAALAVFLIFKK</sequence>
<dbReference type="Proteomes" id="UP000270021">
    <property type="component" value="Chromosome"/>
</dbReference>
<dbReference type="KEGG" id="fsl:EJO69_07005"/>
<name>A0A3Q8WTR3_9ACTO</name>
<feature type="transmembrane region" description="Helical" evidence="3">
    <location>
        <begin position="94"/>
        <end position="113"/>
    </location>
</feature>
<evidence type="ECO:0000313" key="5">
    <source>
        <dbReference type="Proteomes" id="UP000270021"/>
    </source>
</evidence>
<evidence type="ECO:0000313" key="4">
    <source>
        <dbReference type="EMBL" id="AZN30083.1"/>
    </source>
</evidence>
<feature type="coiled-coil region" evidence="1">
    <location>
        <begin position="31"/>
        <end position="79"/>
    </location>
</feature>
<dbReference type="OrthoDB" id="3268936at2"/>
<dbReference type="EMBL" id="CP034438">
    <property type="protein sequence ID" value="AZN30083.1"/>
    <property type="molecule type" value="Genomic_DNA"/>
</dbReference>
<dbReference type="Pfam" id="PF12277">
    <property type="entry name" value="DUF3618"/>
    <property type="match status" value="1"/>
</dbReference>
<proteinExistence type="predicted"/>
<feature type="compositionally biased region" description="Low complexity" evidence="2">
    <location>
        <begin position="1"/>
        <end position="13"/>
    </location>
</feature>
<evidence type="ECO:0000256" key="2">
    <source>
        <dbReference type="SAM" id="MobiDB-lite"/>
    </source>
</evidence>
<dbReference type="AlphaFoldDB" id="A0A3Q8WTR3"/>
<protein>
    <submittedName>
        <fullName evidence="4">DUF3618 domain-containing protein</fullName>
    </submittedName>
</protein>
<evidence type="ECO:0000256" key="3">
    <source>
        <dbReference type="SAM" id="Phobius"/>
    </source>
</evidence>
<accession>A0A3Q8WTR3</accession>
<dbReference type="InterPro" id="IPR022062">
    <property type="entry name" value="DUF3618"/>
</dbReference>
<keyword evidence="5" id="KW-1185">Reference proteome</keyword>
<keyword evidence="3" id="KW-1133">Transmembrane helix</keyword>
<keyword evidence="1" id="KW-0175">Coiled coil</keyword>
<gene>
    <name evidence="4" type="ORF">EJO69_07005</name>
</gene>
<keyword evidence="3" id="KW-0812">Transmembrane</keyword>
<keyword evidence="3" id="KW-0472">Membrane</keyword>